<evidence type="ECO:0000313" key="3">
    <source>
        <dbReference type="Proteomes" id="UP000509346"/>
    </source>
</evidence>
<dbReference type="KEGG" id="hpel:HZS54_21655"/>
<protein>
    <submittedName>
        <fullName evidence="2">NAD(P)/FAD-dependent oxidoreductase</fullName>
    </submittedName>
</protein>
<accession>A0A7D5PDD1</accession>
<proteinExistence type="predicted"/>
<dbReference type="Gene3D" id="3.50.50.60">
    <property type="entry name" value="FAD/NAD(P)-binding domain"/>
    <property type="match status" value="1"/>
</dbReference>
<dbReference type="InterPro" id="IPR050407">
    <property type="entry name" value="Geranylgeranyl_reductase"/>
</dbReference>
<keyword evidence="3" id="KW-1185">Reference proteome</keyword>
<dbReference type="OrthoDB" id="6062at2157"/>
<name>A0A7D5PDD1_9EURY</name>
<dbReference type="EMBL" id="CP058909">
    <property type="protein sequence ID" value="QLH84082.1"/>
    <property type="molecule type" value="Genomic_DNA"/>
</dbReference>
<evidence type="ECO:0000259" key="1">
    <source>
        <dbReference type="Pfam" id="PF01494"/>
    </source>
</evidence>
<dbReference type="AlphaFoldDB" id="A0A7D5PDD1"/>
<gene>
    <name evidence="2" type="ORF">HZS54_21655</name>
</gene>
<feature type="domain" description="FAD-binding" evidence="1">
    <location>
        <begin position="4"/>
        <end position="324"/>
    </location>
</feature>
<sequence>MSADADVVVAGGGPAGLQFAREVTARSEYDVVVLESNDALSDNDKSTGGTFRQVIDRYGIPDDVVMAENEDVVFEAPGASSTLDIPGYVLDFPAFVEYLGEDAEARGAEIRTSARVQAPIREGGRVVGVEYTSGGERRELRADLVVDATGPRAVLAKQLGMFDPDSAQHGVGKEYEVEGRYDLDSMLFRFDHDDAPGGYAWTFPAGEDAFKAGICWIDDFYETHAPADDGTMDDYVEDWLAADPRWEAESIRAVHAGDAVSNNSINQRATDGLVAVGDAVSSINPLFGEGIRPGMESAEMAATVALAALDRGETFRERLAVYEDRWNDEKGLDWRIQRIVCELLYDFTPGQQRRFVTSAGRLSDAQVDRLQRYELTLRDYLELYPFDASDLSKARALVRHV</sequence>
<dbReference type="InterPro" id="IPR036188">
    <property type="entry name" value="FAD/NAD-bd_sf"/>
</dbReference>
<dbReference type="PANTHER" id="PTHR42685">
    <property type="entry name" value="GERANYLGERANYL DIPHOSPHATE REDUCTASE"/>
    <property type="match status" value="1"/>
</dbReference>
<dbReference type="Pfam" id="PF01494">
    <property type="entry name" value="FAD_binding_3"/>
    <property type="match status" value="1"/>
</dbReference>
<reference evidence="2 3" key="1">
    <citation type="submission" date="2020-07" db="EMBL/GenBank/DDBJ databases">
        <title>Halosimplex litoreum sp. nov. and Halosimplex rubrum sp. nov., isolated from different salt environments.</title>
        <authorList>
            <person name="Cui H."/>
        </authorList>
    </citation>
    <scope>NUCLEOTIDE SEQUENCE [LARGE SCALE GENOMIC DNA]</scope>
    <source>
        <strain evidence="2 3">R2</strain>
    </source>
</reference>
<dbReference type="InterPro" id="IPR002938">
    <property type="entry name" value="FAD-bd"/>
</dbReference>
<dbReference type="PANTHER" id="PTHR42685:SF18">
    <property type="entry name" value="DIGERANYLGERANYLGLYCEROPHOSPHOLIPID REDUCTASE"/>
    <property type="match status" value="1"/>
</dbReference>
<organism evidence="2 3">
    <name type="scientific">Halosimplex pelagicum</name>
    <dbReference type="NCBI Taxonomy" id="869886"/>
    <lineage>
        <taxon>Archaea</taxon>
        <taxon>Methanobacteriati</taxon>
        <taxon>Methanobacteriota</taxon>
        <taxon>Stenosarchaea group</taxon>
        <taxon>Halobacteria</taxon>
        <taxon>Halobacteriales</taxon>
        <taxon>Haloarculaceae</taxon>
        <taxon>Halosimplex</taxon>
    </lineage>
</organism>
<dbReference type="RefSeq" id="WP_179919180.1">
    <property type="nucleotide sequence ID" value="NZ_CP058909.1"/>
</dbReference>
<dbReference type="GeneID" id="56085254"/>
<dbReference type="SUPFAM" id="SSF51905">
    <property type="entry name" value="FAD/NAD(P)-binding domain"/>
    <property type="match status" value="1"/>
</dbReference>
<dbReference type="GO" id="GO:0071949">
    <property type="term" value="F:FAD binding"/>
    <property type="evidence" value="ECO:0007669"/>
    <property type="project" value="InterPro"/>
</dbReference>
<dbReference type="Proteomes" id="UP000509346">
    <property type="component" value="Chromosome"/>
</dbReference>
<evidence type="ECO:0000313" key="2">
    <source>
        <dbReference type="EMBL" id="QLH84082.1"/>
    </source>
</evidence>
<dbReference type="PRINTS" id="PR00420">
    <property type="entry name" value="RNGMNOXGNASE"/>
</dbReference>